<dbReference type="Gene3D" id="3.40.50.300">
    <property type="entry name" value="P-loop containing nucleotide triphosphate hydrolases"/>
    <property type="match status" value="1"/>
</dbReference>
<keyword evidence="2" id="KW-0067">ATP-binding</keyword>
<dbReference type="Gene3D" id="3.30.450.40">
    <property type="match status" value="2"/>
</dbReference>
<dbReference type="PROSITE" id="PS50045">
    <property type="entry name" value="SIGMA54_INTERACT_4"/>
    <property type="match status" value="1"/>
</dbReference>
<dbReference type="InterPro" id="IPR027417">
    <property type="entry name" value="P-loop_NTPase"/>
</dbReference>
<dbReference type="SMART" id="SM00382">
    <property type="entry name" value="AAA"/>
    <property type="match status" value="1"/>
</dbReference>
<dbReference type="PROSITE" id="PS00675">
    <property type="entry name" value="SIGMA54_INTERACT_1"/>
    <property type="match status" value="1"/>
</dbReference>
<evidence type="ECO:0000313" key="7">
    <source>
        <dbReference type="Proteomes" id="UP000503144"/>
    </source>
</evidence>
<evidence type="ECO:0000256" key="4">
    <source>
        <dbReference type="ARBA" id="ARBA00023163"/>
    </source>
</evidence>
<accession>A0ABX6LCV8</accession>
<dbReference type="InterPro" id="IPR025662">
    <property type="entry name" value="Sigma_54_int_dom_ATP-bd_1"/>
</dbReference>
<dbReference type="PANTHER" id="PTHR32071:SF123">
    <property type="entry name" value="DNA-BINDING TRANSCRIPTIONAL ACTIVATOR HYFR-RELATED"/>
    <property type="match status" value="1"/>
</dbReference>
<dbReference type="RefSeq" id="WP_168860378.1">
    <property type="nucleotide sequence ID" value="NZ_CP051204.2"/>
</dbReference>
<organism evidence="6 7">
    <name type="scientific">Chitinophaga oryzae</name>
    <dbReference type="NCBI Taxonomy" id="2725414"/>
    <lineage>
        <taxon>Bacteria</taxon>
        <taxon>Pseudomonadati</taxon>
        <taxon>Bacteroidota</taxon>
        <taxon>Chitinophagia</taxon>
        <taxon>Chitinophagales</taxon>
        <taxon>Chitinophagaceae</taxon>
        <taxon>Chitinophaga</taxon>
    </lineage>
</organism>
<evidence type="ECO:0000256" key="2">
    <source>
        <dbReference type="ARBA" id="ARBA00022840"/>
    </source>
</evidence>
<dbReference type="InterPro" id="IPR025944">
    <property type="entry name" value="Sigma_54_int_dom_CS"/>
</dbReference>
<keyword evidence="1" id="KW-0547">Nucleotide-binding</keyword>
<evidence type="ECO:0000256" key="1">
    <source>
        <dbReference type="ARBA" id="ARBA00022741"/>
    </source>
</evidence>
<dbReference type="InterPro" id="IPR009057">
    <property type="entry name" value="Homeodomain-like_sf"/>
</dbReference>
<dbReference type="Gene3D" id="1.10.8.60">
    <property type="match status" value="1"/>
</dbReference>
<dbReference type="SUPFAM" id="SSF55781">
    <property type="entry name" value="GAF domain-like"/>
    <property type="match status" value="2"/>
</dbReference>
<proteinExistence type="predicted"/>
<dbReference type="Pfam" id="PF02954">
    <property type="entry name" value="HTH_8"/>
    <property type="match status" value="1"/>
</dbReference>
<sequence>MKKEKLQGPEQPVLSKAVLEQERKMLLDLGNDITRVRDKNDLLLLFSRRLKRYFYFTHTIVTLIDEKGGTYTPFLLDNEYSPIRTHPKYTQLATARFPLNEPFIQAVLQADGPISFLLEDVMDRPGSPVFLKVNYEEGVREILMTKIMMEDKPVGFIHLYTDKPGSFTREFRSVINGIIPQLSGAVSNILKNEEIYRTEREKSFLLDFSNEIAQVRSKPELQAAIFKVLDKTMHTQLAMIRVIDDDGIHLSMFMCDPTLFGGARAFEQMSGTQITVDEPYTSKVLASKEGLVFSVAEEIKNGNDYAKLWATTGRKNMYSFPLRVGDRNIGTIWMLANQLSKLLLRGICAQISIAIANIQANEKLLAYKKQLENENDYLKEQIRTIYNFSEIVGNGAAMQEVYRLISLVATSGTTVLVHGETGTGKELIARAIHNASARKDKLMVKVNCAALPANLIESELFGHERGAFTGATEKHIGKFELADKSTLFLDEIGELPLEAQAKLLRVIQERELERVGGKQTIRVDVRLIAATNRNLEEAVRAGQFREDLYYRLNVFPVRLPPLRERPEDIEPLANFFVKKYARNAGRKIARISVKAIQQLRHYSWPGNVRELEHMIERSVLLATDGVLNDIFIPPKITAEKQSPAPAANRSLEEVERSYIIEVLKRCHGKISGIGGAAEILRVPGNTLHSKMKKLGITKADYFS</sequence>
<evidence type="ECO:0000259" key="5">
    <source>
        <dbReference type="PROSITE" id="PS50045"/>
    </source>
</evidence>
<dbReference type="Pfam" id="PF25601">
    <property type="entry name" value="AAA_lid_14"/>
    <property type="match status" value="1"/>
</dbReference>
<protein>
    <submittedName>
        <fullName evidence="6">Sigma 54-interacting transcriptional regulator</fullName>
    </submittedName>
</protein>
<dbReference type="Gene3D" id="1.10.10.60">
    <property type="entry name" value="Homeodomain-like"/>
    <property type="match status" value="1"/>
</dbReference>
<dbReference type="InterPro" id="IPR002197">
    <property type="entry name" value="HTH_Fis"/>
</dbReference>
<dbReference type="Pfam" id="PF00158">
    <property type="entry name" value="Sigma54_activat"/>
    <property type="match status" value="1"/>
</dbReference>
<dbReference type="InterPro" id="IPR003593">
    <property type="entry name" value="AAA+_ATPase"/>
</dbReference>
<keyword evidence="7" id="KW-1185">Reference proteome</keyword>
<reference evidence="6" key="1">
    <citation type="submission" date="2020-09" db="EMBL/GenBank/DDBJ databases">
        <authorList>
            <person name="Kittiwongwattana C."/>
        </authorList>
    </citation>
    <scope>NUCLEOTIDE SEQUENCE</scope>
    <source>
        <strain evidence="6">1303</strain>
    </source>
</reference>
<evidence type="ECO:0000256" key="3">
    <source>
        <dbReference type="ARBA" id="ARBA00023015"/>
    </source>
</evidence>
<keyword evidence="4" id="KW-0804">Transcription</keyword>
<evidence type="ECO:0000313" key="6">
    <source>
        <dbReference type="EMBL" id="QJB37954.1"/>
    </source>
</evidence>
<dbReference type="SUPFAM" id="SSF46689">
    <property type="entry name" value="Homeodomain-like"/>
    <property type="match status" value="1"/>
</dbReference>
<keyword evidence="3" id="KW-0805">Transcription regulation</keyword>
<dbReference type="InterPro" id="IPR002078">
    <property type="entry name" value="Sigma_54_int"/>
</dbReference>
<dbReference type="CDD" id="cd00009">
    <property type="entry name" value="AAA"/>
    <property type="match status" value="1"/>
</dbReference>
<dbReference type="SUPFAM" id="SSF52540">
    <property type="entry name" value="P-loop containing nucleoside triphosphate hydrolases"/>
    <property type="match status" value="1"/>
</dbReference>
<dbReference type="EMBL" id="CP051204">
    <property type="protein sequence ID" value="QJB37954.1"/>
    <property type="molecule type" value="Genomic_DNA"/>
</dbReference>
<dbReference type="PANTHER" id="PTHR32071">
    <property type="entry name" value="TRANSCRIPTIONAL REGULATORY PROTEIN"/>
    <property type="match status" value="1"/>
</dbReference>
<feature type="domain" description="Sigma-54 factor interaction" evidence="5">
    <location>
        <begin position="391"/>
        <end position="620"/>
    </location>
</feature>
<name>A0ABX6LCV8_9BACT</name>
<dbReference type="InterPro" id="IPR058031">
    <property type="entry name" value="AAA_lid_NorR"/>
</dbReference>
<dbReference type="PROSITE" id="PS00688">
    <property type="entry name" value="SIGMA54_INTERACT_3"/>
    <property type="match status" value="1"/>
</dbReference>
<gene>
    <name evidence="6" type="ORF">HF324_08875</name>
</gene>
<dbReference type="Proteomes" id="UP000503144">
    <property type="component" value="Chromosome"/>
</dbReference>
<dbReference type="InterPro" id="IPR029016">
    <property type="entry name" value="GAF-like_dom_sf"/>
</dbReference>